<dbReference type="PROSITE" id="PS00512">
    <property type="entry name" value="ALPHA_GALACTOSIDASE"/>
    <property type="match status" value="1"/>
</dbReference>
<dbReference type="InterPro" id="IPR013785">
    <property type="entry name" value="Aldolase_TIM"/>
</dbReference>
<dbReference type="InterPro" id="IPR050985">
    <property type="entry name" value="Alpha-glycosidase_related"/>
</dbReference>
<dbReference type="EC" id="3.2.1.22" evidence="2"/>
<evidence type="ECO:0000256" key="2">
    <source>
        <dbReference type="ARBA" id="ARBA00012755"/>
    </source>
</evidence>
<dbReference type="SUPFAM" id="SSF51445">
    <property type="entry name" value="(Trans)glycosidases"/>
    <property type="match status" value="1"/>
</dbReference>
<evidence type="ECO:0000313" key="7">
    <source>
        <dbReference type="EMBL" id="GAA3395749.1"/>
    </source>
</evidence>
<protein>
    <recommendedName>
        <fullName evidence="2">alpha-galactosidase</fullName>
        <ecNumber evidence="2">3.2.1.22</ecNumber>
    </recommendedName>
</protein>
<organism evidence="7 8">
    <name type="scientific">Cryptosporangium minutisporangium</name>
    <dbReference type="NCBI Taxonomy" id="113569"/>
    <lineage>
        <taxon>Bacteria</taxon>
        <taxon>Bacillati</taxon>
        <taxon>Actinomycetota</taxon>
        <taxon>Actinomycetes</taxon>
        <taxon>Cryptosporangiales</taxon>
        <taxon>Cryptosporangiaceae</taxon>
        <taxon>Cryptosporangium</taxon>
    </lineage>
</organism>
<dbReference type="InterPro" id="IPR002252">
    <property type="entry name" value="Glyco_hydro_36"/>
</dbReference>
<dbReference type="RefSeq" id="WP_345732558.1">
    <property type="nucleotide sequence ID" value="NZ_BAAAYN010000050.1"/>
</dbReference>
<accession>A0ABP6T9C3</accession>
<name>A0ABP6T9C3_9ACTN</name>
<evidence type="ECO:0000259" key="5">
    <source>
        <dbReference type="Pfam" id="PF16874"/>
    </source>
</evidence>
<dbReference type="InterPro" id="IPR000111">
    <property type="entry name" value="Glyco_hydro_27/36_CS"/>
</dbReference>
<evidence type="ECO:0000313" key="8">
    <source>
        <dbReference type="Proteomes" id="UP001501676"/>
    </source>
</evidence>
<dbReference type="Pfam" id="PF16875">
    <property type="entry name" value="Glyco_hydro_36N"/>
    <property type="match status" value="1"/>
</dbReference>
<proteinExistence type="predicted"/>
<dbReference type="PRINTS" id="PR00743">
    <property type="entry name" value="GLHYDRLASE36"/>
</dbReference>
<dbReference type="Pfam" id="PF02065">
    <property type="entry name" value="Melibiase"/>
    <property type="match status" value="1"/>
</dbReference>
<comment type="caution">
    <text evidence="7">The sequence shown here is derived from an EMBL/GenBank/DDBJ whole genome shotgun (WGS) entry which is preliminary data.</text>
</comment>
<keyword evidence="3" id="KW-0378">Hydrolase</keyword>
<dbReference type="PANTHER" id="PTHR43053:SF3">
    <property type="entry name" value="ALPHA-GALACTOSIDASE C-RELATED"/>
    <property type="match status" value="1"/>
</dbReference>
<dbReference type="Gene3D" id="2.70.98.60">
    <property type="entry name" value="alpha-galactosidase from lactobacil brevis"/>
    <property type="match status" value="1"/>
</dbReference>
<feature type="domain" description="Glycosyl hydrolase family 36 C-terminal" evidence="5">
    <location>
        <begin position="627"/>
        <end position="721"/>
    </location>
</feature>
<dbReference type="InterPro" id="IPR031705">
    <property type="entry name" value="Glyco_hydro_36_C"/>
</dbReference>
<dbReference type="Gene3D" id="2.60.40.1180">
    <property type="entry name" value="Golgi alpha-mannosidase II"/>
    <property type="match status" value="1"/>
</dbReference>
<dbReference type="Pfam" id="PF16874">
    <property type="entry name" value="Glyco_hydro_36C"/>
    <property type="match status" value="1"/>
</dbReference>
<dbReference type="EMBL" id="BAAAYN010000050">
    <property type="protein sequence ID" value="GAA3395749.1"/>
    <property type="molecule type" value="Genomic_DNA"/>
</dbReference>
<gene>
    <name evidence="7" type="ORF">GCM10020369_69940</name>
</gene>
<reference evidence="8" key="1">
    <citation type="journal article" date="2019" name="Int. J. Syst. Evol. Microbiol.">
        <title>The Global Catalogue of Microorganisms (GCM) 10K type strain sequencing project: providing services to taxonomists for standard genome sequencing and annotation.</title>
        <authorList>
            <consortium name="The Broad Institute Genomics Platform"/>
            <consortium name="The Broad Institute Genome Sequencing Center for Infectious Disease"/>
            <person name="Wu L."/>
            <person name="Ma J."/>
        </authorList>
    </citation>
    <scope>NUCLEOTIDE SEQUENCE [LARGE SCALE GENOMIC DNA]</scope>
    <source>
        <strain evidence="8">JCM 9458</strain>
    </source>
</reference>
<dbReference type="PANTHER" id="PTHR43053">
    <property type="entry name" value="GLYCOSIDASE FAMILY 31"/>
    <property type="match status" value="1"/>
</dbReference>
<keyword evidence="8" id="KW-1185">Reference proteome</keyword>
<dbReference type="InterPro" id="IPR038417">
    <property type="entry name" value="Alpga-gal_N_sf"/>
</dbReference>
<evidence type="ECO:0000256" key="3">
    <source>
        <dbReference type="ARBA" id="ARBA00022801"/>
    </source>
</evidence>
<evidence type="ECO:0000256" key="4">
    <source>
        <dbReference type="ARBA" id="ARBA00023295"/>
    </source>
</evidence>
<dbReference type="InterPro" id="IPR017853">
    <property type="entry name" value="GH"/>
</dbReference>
<dbReference type="Proteomes" id="UP001501676">
    <property type="component" value="Unassembled WGS sequence"/>
</dbReference>
<dbReference type="Gene3D" id="3.20.20.70">
    <property type="entry name" value="Aldolase class I"/>
    <property type="match status" value="1"/>
</dbReference>
<sequence length="726" mass="79299">MSPQELPVHLRAAGVSLVLDVTGPVPSVLHWGADLGDLDAADLEALRATDLTEVPNNAPDDPRRLTLLPTERDMWSGTPGFAGHLAGSRTTPRPWLAAPVRVTEAPAGGGTLEADLVDDVTGLEIGLVVELTPEGLVLVRHTVRRPTDDADAAQPFDVGGVLALLPLPARATEILDFTGRWARERQPQRLPVVDGAHRRDVRRGKPGADSPHVQMVGTAGFANRSGEVWALHVAWSGDTSWLVERLPEGAGTYRAVLGGGELLRAGEIRLLPGEEYRTPTAYFAWSDRGADGIADRFHRHLRARAVHPARPRPVIVNTWEAVYFDHRLEPLLQLVDRAAEVGVERFVLDDGWFVGRRNDSAGLGDWTVDRVIWPEGLRPLVDHVRARGLEFGLWFEPEMVNLDSELARTHPDWLLAPAPGVGPASRHQHVLNVAHPDAFEYLLRSISDLVTEYDIAYLKWDHNRELHEAVSRVDGRPGVAAQTRAVYALLDRLRERHPGLEIESCSSGGGRVDLGILARTDRVWASDCIDPVERVMIDRWTMQLLPPELVGMHVGAPRSHTTGRVTDLPLRLATALLGHVGVEWNLNERSPDELAVLRSWIEFHKNIRPLIASGTVVHADLADPHTTVTGIVDAERSHAVFVWSRTSTSAATQAGRVPLPGLAPDRKYVVRVVSELGEPRFTARVAPPWTGQPLVVAGAVLGSVGLPMPTLAPAQAMVVELRAADA</sequence>
<evidence type="ECO:0000256" key="1">
    <source>
        <dbReference type="ARBA" id="ARBA00001255"/>
    </source>
</evidence>
<dbReference type="InterPro" id="IPR013780">
    <property type="entry name" value="Glyco_hydro_b"/>
</dbReference>
<dbReference type="CDD" id="cd14791">
    <property type="entry name" value="GH36"/>
    <property type="match status" value="1"/>
</dbReference>
<dbReference type="InterPro" id="IPR031704">
    <property type="entry name" value="Glyco_hydro_36_N"/>
</dbReference>
<keyword evidence="4" id="KW-0326">Glycosidase</keyword>
<feature type="domain" description="Glycosyl hydrolase family 36 N-terminal" evidence="6">
    <location>
        <begin position="26"/>
        <end position="270"/>
    </location>
</feature>
<comment type="catalytic activity">
    <reaction evidence="1">
        <text>Hydrolysis of terminal, non-reducing alpha-D-galactose residues in alpha-D-galactosides, including galactose oligosaccharides, galactomannans and galactolipids.</text>
        <dbReference type="EC" id="3.2.1.22"/>
    </reaction>
</comment>
<evidence type="ECO:0000259" key="6">
    <source>
        <dbReference type="Pfam" id="PF16875"/>
    </source>
</evidence>